<evidence type="ECO:0000313" key="2">
    <source>
        <dbReference type="Proteomes" id="UP000240971"/>
    </source>
</evidence>
<organism evidence="1 2">
    <name type="scientific">Chitinophaga niastensis</name>
    <dbReference type="NCBI Taxonomy" id="536980"/>
    <lineage>
        <taxon>Bacteria</taxon>
        <taxon>Pseudomonadati</taxon>
        <taxon>Bacteroidota</taxon>
        <taxon>Chitinophagia</taxon>
        <taxon>Chitinophagales</taxon>
        <taxon>Chitinophagaceae</taxon>
        <taxon>Chitinophaga</taxon>
    </lineage>
</organism>
<proteinExistence type="predicted"/>
<evidence type="ECO:0000313" key="1">
    <source>
        <dbReference type="EMBL" id="PSL50270.1"/>
    </source>
</evidence>
<dbReference type="Proteomes" id="UP000240971">
    <property type="component" value="Unassembled WGS sequence"/>
</dbReference>
<sequence>MVYVIERKIKPYFTESSFKKNIFLPLVDYLHSRVYIPGGILISSHGTRKDLVFNEQKNGPGGHGC</sequence>
<name>A0A2P8HVM5_CHINA</name>
<comment type="caution">
    <text evidence="1">The sequence shown here is derived from an EMBL/GenBank/DDBJ whole genome shotgun (WGS) entry which is preliminary data.</text>
</comment>
<dbReference type="AlphaFoldDB" id="A0A2P8HVM5"/>
<gene>
    <name evidence="1" type="ORF">CLV51_1011614</name>
</gene>
<reference evidence="1 2" key="1">
    <citation type="submission" date="2018-03" db="EMBL/GenBank/DDBJ databases">
        <title>Genomic Encyclopedia of Archaeal and Bacterial Type Strains, Phase II (KMG-II): from individual species to whole genera.</title>
        <authorList>
            <person name="Goeker M."/>
        </authorList>
    </citation>
    <scope>NUCLEOTIDE SEQUENCE [LARGE SCALE GENOMIC DNA]</scope>
    <source>
        <strain evidence="1 2">DSM 24859</strain>
    </source>
</reference>
<accession>A0A2P8HVM5</accession>
<keyword evidence="2" id="KW-1185">Reference proteome</keyword>
<dbReference type="EMBL" id="PYAW01000001">
    <property type="protein sequence ID" value="PSL50270.1"/>
    <property type="molecule type" value="Genomic_DNA"/>
</dbReference>
<protein>
    <submittedName>
        <fullName evidence="1">Uncharacterized protein</fullName>
    </submittedName>
</protein>